<dbReference type="Gene3D" id="3.40.50.720">
    <property type="entry name" value="NAD(P)-binding Rossmann-like Domain"/>
    <property type="match status" value="1"/>
</dbReference>
<evidence type="ECO:0008006" key="3">
    <source>
        <dbReference type="Google" id="ProtNLM"/>
    </source>
</evidence>
<accession>I3D4S7</accession>
<dbReference type="CDD" id="cd02278">
    <property type="entry name" value="GAPDH_II_N"/>
    <property type="match status" value="1"/>
</dbReference>
<evidence type="ECO:0000313" key="1">
    <source>
        <dbReference type="EMBL" id="EIJ66720.1"/>
    </source>
</evidence>
<keyword evidence="2" id="KW-1185">Reference proteome</keyword>
<organism evidence="1 2">
    <name type="scientific">Candidatus Nitrosopumilus salarius BD31</name>
    <dbReference type="NCBI Taxonomy" id="859350"/>
    <lineage>
        <taxon>Archaea</taxon>
        <taxon>Nitrososphaerota</taxon>
        <taxon>Nitrososphaeria</taxon>
        <taxon>Nitrosopumilales</taxon>
        <taxon>Nitrosopumilaceae</taxon>
        <taxon>Nitrosopumilus</taxon>
    </lineage>
</organism>
<evidence type="ECO:0000313" key="2">
    <source>
        <dbReference type="Proteomes" id="UP000003423"/>
    </source>
</evidence>
<protein>
    <recommendedName>
        <fullName evidence="3">Dihydrodipicolinate reductase N-terminal domain-containing protein</fullName>
    </recommendedName>
</protein>
<dbReference type="SUPFAM" id="SSF51735">
    <property type="entry name" value="NAD(P)-binding Rossmann-fold domains"/>
    <property type="match status" value="1"/>
</dbReference>
<dbReference type="EMBL" id="AEXL02000024">
    <property type="protein sequence ID" value="EIJ66720.1"/>
    <property type="molecule type" value="Genomic_DNA"/>
</dbReference>
<proteinExistence type="predicted"/>
<dbReference type="InterPro" id="IPR036291">
    <property type="entry name" value="NAD(P)-bd_dom_sf"/>
</dbReference>
<dbReference type="AlphaFoldDB" id="I3D4S7"/>
<reference evidence="1 2" key="1">
    <citation type="journal article" date="2012" name="J. Bacteriol.">
        <title>Genome sequence of "Candidatus Nitrosopumilus salaria" BD31, an ammonia-oxidizing archaeon from the San Francisco Bay estuary.</title>
        <authorList>
            <person name="Mosier A.C."/>
            <person name="Allen E.E."/>
            <person name="Kim M."/>
            <person name="Ferriera S."/>
            <person name="Francis C.A."/>
        </authorList>
    </citation>
    <scope>NUCLEOTIDE SEQUENCE [LARGE SCALE GENOMIC DNA]</scope>
    <source>
        <strain evidence="1 2">BD31</strain>
    </source>
</reference>
<dbReference type="Proteomes" id="UP000003423">
    <property type="component" value="Unassembled WGS sequence"/>
</dbReference>
<name>I3D4S7_9ARCH</name>
<sequence>MDFMKKVFVNGYGSIGSRITSFLKDDPEITVIGIGKYSPDEKVETAISRGLNVFVPAKKLKDFSSYNISGTIESALDDCDLVIDAAPGGHGYKNKKIFMSQKTFLRFIRAENLLWVLRQFQIYCLILE</sequence>
<gene>
    <name evidence="1" type="ORF">BD31_I1222</name>
</gene>
<comment type="caution">
    <text evidence="1">The sequence shown here is derived from an EMBL/GenBank/DDBJ whole genome shotgun (WGS) entry which is preliminary data.</text>
</comment>
<dbReference type="PATRIC" id="fig|859350.6.peg.295"/>